<sequence length="427" mass="48970">MTKTHSVYYPLYNDKTHFIYLITGSRASGKSFSASQFIERLTFEYNAERKIAHKILYTRYTMVSAAISVIPEVKEKIEIDGTQDYFKNTKTDIVNKMTGAEIMFRGINTSSGNQTAKLKSIHGVTTFVVDEAEEWTSEEDFERIMLSIRQKGLHNRVIIIMNPCDSNHWVYKRFIEKTHKEVYFDGVPVQISTDPRVLHIHTTYLDNIKHLSPEFLNEVLEMKENEPEKYAHIMIGRWSDVSEGAIFKHVGIVDKFPSNARKVAIGVDWGYSKDYTAIVKCGIVDNRLYIEELCYRTEMLSSDIIKFLRPYAEEGLFVYADSADPRLIDEVALGGIVIYGAQKGAGSILAGIDKMQTFEIFTTRQSVHLQSEFRKYVWSKDKDGNYINVPEDHDNHLIDAARYYILAVLLGKVMKPRKASKSDLGVY</sequence>
<dbReference type="InterPro" id="IPR027417">
    <property type="entry name" value="P-loop_NTPase"/>
</dbReference>
<reference evidence="3 4" key="1">
    <citation type="submission" date="2018-08" db="EMBL/GenBank/DDBJ databases">
        <title>A genome reference for cultivated species of the human gut microbiota.</title>
        <authorList>
            <person name="Zou Y."/>
            <person name="Xue W."/>
            <person name="Luo G."/>
        </authorList>
    </citation>
    <scope>NUCLEOTIDE SEQUENCE [LARGE SCALE GENOMIC DNA]</scope>
    <source>
        <strain evidence="3 4">AM16-54</strain>
    </source>
</reference>
<dbReference type="SUPFAM" id="SSF52540">
    <property type="entry name" value="P-loop containing nucleoside triphosphate hydrolases"/>
    <property type="match status" value="1"/>
</dbReference>
<dbReference type="InterPro" id="IPR035413">
    <property type="entry name" value="Terminase_L_C"/>
</dbReference>
<protein>
    <submittedName>
        <fullName evidence="3">PBSX family phage terminase large subunit</fullName>
    </submittedName>
</protein>
<proteinExistence type="predicted"/>
<dbReference type="Proteomes" id="UP000284548">
    <property type="component" value="Unassembled WGS sequence"/>
</dbReference>
<comment type="caution">
    <text evidence="3">The sequence shown here is derived from an EMBL/GenBank/DDBJ whole genome shotgun (WGS) entry which is preliminary data.</text>
</comment>
<dbReference type="Pfam" id="PF17288">
    <property type="entry name" value="Terminase_3C"/>
    <property type="match status" value="1"/>
</dbReference>
<dbReference type="EMBL" id="QRKB01000001">
    <property type="protein sequence ID" value="RHH85375.1"/>
    <property type="molecule type" value="Genomic_DNA"/>
</dbReference>
<dbReference type="AlphaFoldDB" id="A0A3R6LHY3"/>
<evidence type="ECO:0000313" key="3">
    <source>
        <dbReference type="EMBL" id="RHH85375.1"/>
    </source>
</evidence>
<evidence type="ECO:0000259" key="2">
    <source>
        <dbReference type="Pfam" id="PF17288"/>
    </source>
</evidence>
<dbReference type="InterPro" id="IPR006437">
    <property type="entry name" value="Phage_terminase_lsu"/>
</dbReference>
<name>A0A3R6LHY3_9BACT</name>
<organism evidence="3 4">
    <name type="scientific">Segatella copri</name>
    <dbReference type="NCBI Taxonomy" id="165179"/>
    <lineage>
        <taxon>Bacteria</taxon>
        <taxon>Pseudomonadati</taxon>
        <taxon>Bacteroidota</taxon>
        <taxon>Bacteroidia</taxon>
        <taxon>Bacteroidales</taxon>
        <taxon>Prevotellaceae</taxon>
        <taxon>Segatella</taxon>
    </lineage>
</organism>
<dbReference type="PANTHER" id="PTHR39184">
    <property type="match status" value="1"/>
</dbReference>
<dbReference type="Pfam" id="PF04466">
    <property type="entry name" value="Terminase_3"/>
    <property type="match status" value="1"/>
</dbReference>
<dbReference type="Gene3D" id="3.30.420.280">
    <property type="match status" value="1"/>
</dbReference>
<gene>
    <name evidence="3" type="ORF">DW192_01185</name>
</gene>
<dbReference type="Gene3D" id="3.40.50.300">
    <property type="entry name" value="P-loop containing nucleotide triphosphate hydrolases"/>
    <property type="match status" value="1"/>
</dbReference>
<dbReference type="RefSeq" id="WP_118253264.1">
    <property type="nucleotide sequence ID" value="NZ_JAQEAK010000057.1"/>
</dbReference>
<accession>A0A3R6LHY3</accession>
<evidence type="ECO:0000259" key="1">
    <source>
        <dbReference type="Pfam" id="PF04466"/>
    </source>
</evidence>
<evidence type="ECO:0000313" key="4">
    <source>
        <dbReference type="Proteomes" id="UP000284548"/>
    </source>
</evidence>
<feature type="domain" description="Phage terminase large subunit C-terminal" evidence="2">
    <location>
        <begin position="268"/>
        <end position="405"/>
    </location>
</feature>
<dbReference type="NCBIfam" id="TIGR01547">
    <property type="entry name" value="phage_term_2"/>
    <property type="match status" value="1"/>
</dbReference>
<dbReference type="InterPro" id="IPR052380">
    <property type="entry name" value="Viral_DNA_packaging_terminase"/>
</dbReference>
<feature type="domain" description="Phage terminase large subunit N-terminal" evidence="1">
    <location>
        <begin position="17"/>
        <end position="236"/>
    </location>
</feature>
<dbReference type="InterPro" id="IPR035412">
    <property type="entry name" value="Terminase_L_N"/>
</dbReference>
<dbReference type="PANTHER" id="PTHR39184:SF1">
    <property type="entry name" value="PBSX PHAGE TERMINASE LARGE SUBUNIT"/>
    <property type="match status" value="1"/>
</dbReference>